<name>A0AAU8NEM5_9BACL</name>
<accession>A0AAU8NEM5</accession>
<proteinExistence type="predicted"/>
<sequence>MRFRWLLTACLLIFLMILLTYTNSAHVLASGVGNDVQVDEQTRGILMEKYGLEPTEESQAQQHFLSGDWGMSFSHTSEVGALDKLMLAVPFSLWPAVWIFRMWV</sequence>
<gene>
    <name evidence="1" type="ORF">ABXS70_06550</name>
</gene>
<reference evidence="1" key="1">
    <citation type="submission" date="2024-05" db="EMBL/GenBank/DDBJ databases">
        <title>Draft genome assemblies of 36 bacteria isolated from hibernating arctic ground squirrels.</title>
        <authorList>
            <person name="McKee H."/>
            <person name="Mullen L."/>
            <person name="Drown D.M."/>
            <person name="Duddleston K.N."/>
        </authorList>
    </citation>
    <scope>NUCLEOTIDE SEQUENCE</scope>
    <source>
        <strain evidence="1">AN1007</strain>
    </source>
</reference>
<dbReference type="EMBL" id="CP159992">
    <property type="protein sequence ID" value="XCP96360.1"/>
    <property type="molecule type" value="Genomic_DNA"/>
</dbReference>
<dbReference type="AlphaFoldDB" id="A0AAU8NEM5"/>
<dbReference type="RefSeq" id="WP_342551985.1">
    <property type="nucleotide sequence ID" value="NZ_CP159992.1"/>
</dbReference>
<evidence type="ECO:0000313" key="1">
    <source>
        <dbReference type="EMBL" id="XCP96360.1"/>
    </source>
</evidence>
<protein>
    <submittedName>
        <fullName evidence="1">Uncharacterized protein</fullName>
    </submittedName>
</protein>
<organism evidence="1">
    <name type="scientific">Paenibacillus sp. AN1007</name>
    <dbReference type="NCBI Taxonomy" id="3151385"/>
    <lineage>
        <taxon>Bacteria</taxon>
        <taxon>Bacillati</taxon>
        <taxon>Bacillota</taxon>
        <taxon>Bacilli</taxon>
        <taxon>Bacillales</taxon>
        <taxon>Paenibacillaceae</taxon>
        <taxon>Paenibacillus</taxon>
    </lineage>
</organism>